<dbReference type="PRINTS" id="PR00298">
    <property type="entry name" value="CHAPERONIN60"/>
</dbReference>
<comment type="similarity">
    <text evidence="1 6 7">Belongs to the chaperonin (HSP60) family.</text>
</comment>
<accession>A0ABV9Q235</accession>
<dbReference type="InterPro" id="IPR018370">
    <property type="entry name" value="Chaperonin_Cpn60_CS"/>
</dbReference>
<evidence type="ECO:0000256" key="8">
    <source>
        <dbReference type="RuleBase" id="RU000419"/>
    </source>
</evidence>
<evidence type="ECO:0000256" key="5">
    <source>
        <dbReference type="ARBA" id="ARBA00023235"/>
    </source>
</evidence>
<comment type="caution">
    <text evidence="11">The sequence shown here is derived from an EMBL/GenBank/DDBJ whole genome shotgun (WGS) entry which is preliminary data.</text>
</comment>
<reference evidence="12" key="1">
    <citation type="journal article" date="2019" name="Int. J. Syst. Evol. Microbiol.">
        <title>The Global Catalogue of Microorganisms (GCM) 10K type strain sequencing project: providing services to taxonomists for standard genome sequencing and annotation.</title>
        <authorList>
            <consortium name="The Broad Institute Genomics Platform"/>
            <consortium name="The Broad Institute Genome Sequencing Center for Infectious Disease"/>
            <person name="Wu L."/>
            <person name="Ma J."/>
        </authorList>
    </citation>
    <scope>NUCLEOTIDE SEQUENCE [LARGE SCALE GENOMIC DNA]</scope>
    <source>
        <strain evidence="12">WYCCWR 12678</strain>
    </source>
</reference>
<dbReference type="Gene3D" id="3.30.260.10">
    <property type="entry name" value="TCP-1-like chaperonin intermediate domain"/>
    <property type="match status" value="1"/>
</dbReference>
<evidence type="ECO:0000256" key="9">
    <source>
        <dbReference type="SAM" id="Coils"/>
    </source>
</evidence>
<feature type="binding site" evidence="6">
    <location>
        <begin position="29"/>
        <end position="32"/>
    </location>
    <ligand>
        <name>ATP</name>
        <dbReference type="ChEBI" id="CHEBI:30616"/>
    </ligand>
</feature>
<dbReference type="NCBIfam" id="NF009489">
    <property type="entry name" value="PRK12851.1"/>
    <property type="match status" value="1"/>
</dbReference>
<feature type="binding site" evidence="6">
    <location>
        <position position="494"/>
    </location>
    <ligand>
        <name>ATP</name>
        <dbReference type="ChEBI" id="CHEBI:30616"/>
    </ligand>
</feature>
<dbReference type="NCBIfam" id="NF000592">
    <property type="entry name" value="PRK00013.1"/>
    <property type="match status" value="1"/>
</dbReference>
<proteinExistence type="inferred from homology"/>
<evidence type="ECO:0000256" key="10">
    <source>
        <dbReference type="SAM" id="MobiDB-lite"/>
    </source>
</evidence>
<comment type="function">
    <text evidence="6 8">Together with its co-chaperonin GroES, plays an essential role in assisting protein folding. The GroEL-GroES system forms a nano-cage that allows encapsulation of the non-native substrate proteins and provides a physical environment optimized to promote and accelerate protein folding.</text>
</comment>
<evidence type="ECO:0000313" key="12">
    <source>
        <dbReference type="Proteomes" id="UP001596002"/>
    </source>
</evidence>
<evidence type="ECO:0000256" key="3">
    <source>
        <dbReference type="ARBA" id="ARBA00022840"/>
    </source>
</evidence>
<dbReference type="CDD" id="cd03344">
    <property type="entry name" value="GroEL"/>
    <property type="match status" value="1"/>
</dbReference>
<comment type="caution">
    <text evidence="6">Lacks conserved residue(s) required for the propagation of feature annotation.</text>
</comment>
<dbReference type="SUPFAM" id="SSF48592">
    <property type="entry name" value="GroEL equatorial domain-like"/>
    <property type="match status" value="1"/>
</dbReference>
<dbReference type="InterPro" id="IPR027409">
    <property type="entry name" value="GroEL-like_apical_dom_sf"/>
</dbReference>
<dbReference type="NCBIfam" id="TIGR02348">
    <property type="entry name" value="GroEL"/>
    <property type="match status" value="1"/>
</dbReference>
<name>A0ABV9Q235_9BACL</name>
<keyword evidence="6" id="KW-0963">Cytoplasm</keyword>
<dbReference type="Gene3D" id="1.10.560.10">
    <property type="entry name" value="GroEL-like equatorial domain"/>
    <property type="match status" value="1"/>
</dbReference>
<sequence>MAKLFLLNEDARSALERGVDKLSAIVKSTLGPKGRNVIIDRPFTTPIVSNDGVFIAREIELEDPFENMGAILVKEVASHTNDVAGDGTTTATVLAQAMVKEGLRYVRDGANPMILKRGIEHAIKAVVEILKDSAVSIDSRKLIAEVASLAAKDNEIGQLIADAMDKVGKDGVITVEESKLPITTLEIVEGMQFDRGYISHKMVTNPEKMETVLDDPYILITDQKIASIHQILPLMDQLIQKDRPLLLIAEDVENEVLGTLMVNQLRGTLQVVAVRTPEFGYNRKLVLEDIAILTGGQVISESAGRKLENATLEDLGSARQVRVTKDSTSIINGQGNVNEIKGRREQIRKQYEDAVQEWEKEKLQERLSKLSGGVGVILVGGTTTVERREKLLRIEDALNATRAAVEEGIVAGGGTALLQVSSKMERWVQSLRGDEKMGAQIVLNALPAPLQTIASNCGLDGTSIAEKVQELPVGHGFNALTEEYIDMISSGIIDPVKVTRCALENAASIASLIITTESLITDKPEAASDPTSGPCRGGGAELLE</sequence>
<evidence type="ECO:0000256" key="1">
    <source>
        <dbReference type="ARBA" id="ARBA00006607"/>
    </source>
</evidence>
<keyword evidence="9" id="KW-0175">Coiled coil</keyword>
<dbReference type="EC" id="5.6.1.7" evidence="6"/>
<dbReference type="SUPFAM" id="SSF52029">
    <property type="entry name" value="GroEL apical domain-like"/>
    <property type="match status" value="1"/>
</dbReference>
<dbReference type="NCBIfam" id="NF009488">
    <property type="entry name" value="PRK12850.1"/>
    <property type="match status" value="1"/>
</dbReference>
<feature type="binding site" evidence="6">
    <location>
        <begin position="86"/>
        <end position="90"/>
    </location>
    <ligand>
        <name>ATP</name>
        <dbReference type="ChEBI" id="CHEBI:30616"/>
    </ligand>
</feature>
<keyword evidence="3 6" id="KW-0067">ATP-binding</keyword>
<comment type="subcellular location">
    <subcellularLocation>
        <location evidence="6">Cytoplasm</location>
    </subcellularLocation>
</comment>
<keyword evidence="5 6" id="KW-0413">Isomerase</keyword>
<gene>
    <name evidence="6 11" type="primary">groL</name>
    <name evidence="6" type="synonym">groEL</name>
    <name evidence="11" type="ORF">ACFO8Q_05075</name>
</gene>
<evidence type="ECO:0000256" key="6">
    <source>
        <dbReference type="HAMAP-Rule" id="MF_00600"/>
    </source>
</evidence>
<evidence type="ECO:0000256" key="7">
    <source>
        <dbReference type="RuleBase" id="RU000418"/>
    </source>
</evidence>
<dbReference type="InterPro" id="IPR002423">
    <property type="entry name" value="Cpn60/GroEL/TCP-1"/>
</dbReference>
<organism evidence="11 12">
    <name type="scientific">Effusibacillus consociatus</name>
    <dbReference type="NCBI Taxonomy" id="1117041"/>
    <lineage>
        <taxon>Bacteria</taxon>
        <taxon>Bacillati</taxon>
        <taxon>Bacillota</taxon>
        <taxon>Bacilli</taxon>
        <taxon>Bacillales</taxon>
        <taxon>Alicyclobacillaceae</taxon>
        <taxon>Effusibacillus</taxon>
    </lineage>
</organism>
<evidence type="ECO:0000313" key="11">
    <source>
        <dbReference type="EMBL" id="MFC4766745.1"/>
    </source>
</evidence>
<dbReference type="NCBIfam" id="NF009487">
    <property type="entry name" value="PRK12849.1"/>
    <property type="match status" value="1"/>
</dbReference>
<feature type="region of interest" description="Disordered" evidence="10">
    <location>
        <begin position="523"/>
        <end position="544"/>
    </location>
</feature>
<dbReference type="PROSITE" id="PS00296">
    <property type="entry name" value="CHAPERONINS_CPN60"/>
    <property type="match status" value="1"/>
</dbReference>
<keyword evidence="2 6" id="KW-0547">Nucleotide-binding</keyword>
<dbReference type="InterPro" id="IPR027410">
    <property type="entry name" value="TCP-1-like_intermed_sf"/>
</dbReference>
<feature type="coiled-coil region" evidence="9">
    <location>
        <begin position="337"/>
        <end position="368"/>
    </location>
</feature>
<dbReference type="Gene3D" id="3.50.7.10">
    <property type="entry name" value="GroEL"/>
    <property type="match status" value="1"/>
</dbReference>
<comment type="subunit">
    <text evidence="6 8">Forms a cylinder of 14 subunits composed of two heptameric rings stacked back-to-back. Interacts with the co-chaperonin GroES.</text>
</comment>
<dbReference type="SUPFAM" id="SSF54849">
    <property type="entry name" value="GroEL-intermediate domain like"/>
    <property type="match status" value="1"/>
</dbReference>
<dbReference type="Proteomes" id="UP001596002">
    <property type="component" value="Unassembled WGS sequence"/>
</dbReference>
<feature type="binding site" evidence="6">
    <location>
        <begin position="478"/>
        <end position="480"/>
    </location>
    <ligand>
        <name>ATP</name>
        <dbReference type="ChEBI" id="CHEBI:30616"/>
    </ligand>
</feature>
<dbReference type="PANTHER" id="PTHR45633">
    <property type="entry name" value="60 KDA HEAT SHOCK PROTEIN, MITOCHONDRIAL"/>
    <property type="match status" value="1"/>
</dbReference>
<dbReference type="HAMAP" id="MF_00600">
    <property type="entry name" value="CH60"/>
    <property type="match status" value="1"/>
</dbReference>
<dbReference type="InterPro" id="IPR027413">
    <property type="entry name" value="GROEL-like_equatorial_sf"/>
</dbReference>
<evidence type="ECO:0000256" key="4">
    <source>
        <dbReference type="ARBA" id="ARBA00023186"/>
    </source>
</evidence>
<protein>
    <recommendedName>
        <fullName evidence="6">Chaperonin GroEL</fullName>
        <ecNumber evidence="6">5.6.1.7</ecNumber>
    </recommendedName>
    <alternativeName>
        <fullName evidence="6">60 kDa chaperonin</fullName>
    </alternativeName>
    <alternativeName>
        <fullName evidence="6">Chaperonin-60</fullName>
        <shortName evidence="6">Cpn60</shortName>
    </alternativeName>
</protein>
<evidence type="ECO:0000256" key="2">
    <source>
        <dbReference type="ARBA" id="ARBA00022741"/>
    </source>
</evidence>
<keyword evidence="4 6" id="KW-0143">Chaperone</keyword>
<feature type="binding site" evidence="6">
    <location>
        <position position="413"/>
    </location>
    <ligand>
        <name>ATP</name>
        <dbReference type="ChEBI" id="CHEBI:30616"/>
    </ligand>
</feature>
<dbReference type="EMBL" id="JBHSHC010000029">
    <property type="protein sequence ID" value="MFC4766745.1"/>
    <property type="molecule type" value="Genomic_DNA"/>
</dbReference>
<dbReference type="Pfam" id="PF00118">
    <property type="entry name" value="Cpn60_TCP1"/>
    <property type="match status" value="1"/>
</dbReference>
<keyword evidence="12" id="KW-1185">Reference proteome</keyword>
<dbReference type="InterPro" id="IPR001844">
    <property type="entry name" value="Cpn60/GroEL"/>
</dbReference>
<dbReference type="RefSeq" id="WP_380024640.1">
    <property type="nucleotide sequence ID" value="NZ_JBHSHC010000029.1"/>
</dbReference>
<feature type="compositionally biased region" description="Gly residues" evidence="10">
    <location>
        <begin position="535"/>
        <end position="544"/>
    </location>
</feature>